<name>A0A5C6N2F1_9TELE</name>
<sequence length="337" mass="38359">MNISVLSRGDISVLSRGDVSVLSRGDVSVLSRETFQSCPEETFQSCPEENVSVLSRGDVSVLSRGDVSVLSRGTFQSCPEETFSPVQRRRFSPVQRRRFQSCPEEMFQSCPEETFQFCPEETFQSCPEETFQSCPEETFQSCPEETALLCHMLVLCFFAFSVIYATHVPYDPEGILGSINSILMTFLGLQAGKIILHYRDLHRGIISRFLIWAFLLGVFSAVLTNCSTNQGLIPVNKNLWSLSYVTTLACFAYVLLALIYYTVDVQKWWTGAPFLFPGMNSILVYVGHEVFQDYFPFRWQMSNSQSHSEHLTQNLVATSCWVLISYVLYRKKVFLKI</sequence>
<feature type="transmembrane region" description="Helical" evidence="1">
    <location>
        <begin position="174"/>
        <end position="196"/>
    </location>
</feature>
<dbReference type="PANTHER" id="PTHR31061">
    <property type="entry name" value="LD22376P"/>
    <property type="match status" value="1"/>
</dbReference>
<keyword evidence="3" id="KW-1185">Reference proteome</keyword>
<keyword evidence="1" id="KW-0812">Transmembrane</keyword>
<keyword evidence="2" id="KW-0808">Transferase</keyword>
<feature type="transmembrane region" description="Helical" evidence="1">
    <location>
        <begin position="274"/>
        <end position="291"/>
    </location>
</feature>
<feature type="transmembrane region" description="Helical" evidence="1">
    <location>
        <begin position="311"/>
        <end position="329"/>
    </location>
</feature>
<dbReference type="AlphaFoldDB" id="A0A5C6N2F1"/>
<keyword evidence="1" id="KW-0472">Membrane</keyword>
<evidence type="ECO:0000256" key="1">
    <source>
        <dbReference type="SAM" id="Phobius"/>
    </source>
</evidence>
<dbReference type="Proteomes" id="UP000324091">
    <property type="component" value="Chromosome 6"/>
</dbReference>
<protein>
    <submittedName>
        <fullName evidence="2">Heparan-alpha-glucosaminide N-acetyltransferase</fullName>
    </submittedName>
</protein>
<evidence type="ECO:0000313" key="3">
    <source>
        <dbReference type="Proteomes" id="UP000324091"/>
    </source>
</evidence>
<keyword evidence="1" id="KW-1133">Transmembrane helix</keyword>
<reference evidence="2 3" key="1">
    <citation type="submission" date="2019-04" db="EMBL/GenBank/DDBJ databases">
        <title>Chromosome genome assembly for Takifugu flavidus.</title>
        <authorList>
            <person name="Xiao S."/>
        </authorList>
    </citation>
    <scope>NUCLEOTIDE SEQUENCE [LARGE SCALE GENOMIC DNA]</scope>
    <source>
        <strain evidence="2">HTHZ2018</strain>
        <tissue evidence="2">Muscle</tissue>
    </source>
</reference>
<proteinExistence type="predicted"/>
<dbReference type="PANTHER" id="PTHR31061:SF37">
    <property type="entry name" value="HEPARAN-ALPHA-GLUCOSAMINIDE N-ACETYLTRANSFERASE"/>
    <property type="match status" value="1"/>
</dbReference>
<feature type="transmembrane region" description="Helical" evidence="1">
    <location>
        <begin position="205"/>
        <end position="223"/>
    </location>
</feature>
<comment type="caution">
    <text evidence="2">The sequence shown here is derived from an EMBL/GenBank/DDBJ whole genome shotgun (WGS) entry which is preliminary data.</text>
</comment>
<feature type="transmembrane region" description="Helical" evidence="1">
    <location>
        <begin position="243"/>
        <end position="262"/>
    </location>
</feature>
<dbReference type="EMBL" id="RHFK02000019">
    <property type="protein sequence ID" value="TWW59830.1"/>
    <property type="molecule type" value="Genomic_DNA"/>
</dbReference>
<evidence type="ECO:0000313" key="2">
    <source>
        <dbReference type="EMBL" id="TWW59830.1"/>
    </source>
</evidence>
<feature type="transmembrane region" description="Helical" evidence="1">
    <location>
        <begin position="148"/>
        <end position="168"/>
    </location>
</feature>
<organism evidence="2 3">
    <name type="scientific">Takifugu flavidus</name>
    <name type="common">sansaifugu</name>
    <dbReference type="NCBI Taxonomy" id="433684"/>
    <lineage>
        <taxon>Eukaryota</taxon>
        <taxon>Metazoa</taxon>
        <taxon>Chordata</taxon>
        <taxon>Craniata</taxon>
        <taxon>Vertebrata</taxon>
        <taxon>Euteleostomi</taxon>
        <taxon>Actinopterygii</taxon>
        <taxon>Neopterygii</taxon>
        <taxon>Teleostei</taxon>
        <taxon>Neoteleostei</taxon>
        <taxon>Acanthomorphata</taxon>
        <taxon>Eupercaria</taxon>
        <taxon>Tetraodontiformes</taxon>
        <taxon>Tetradontoidea</taxon>
        <taxon>Tetraodontidae</taxon>
        <taxon>Takifugu</taxon>
    </lineage>
</organism>
<gene>
    <name evidence="2" type="ORF">D4764_06G0013600</name>
</gene>
<accession>A0A5C6N2F1</accession>
<dbReference type="GO" id="GO:0016740">
    <property type="term" value="F:transferase activity"/>
    <property type="evidence" value="ECO:0007669"/>
    <property type="project" value="UniProtKB-KW"/>
</dbReference>